<dbReference type="CAZy" id="CBM61">
    <property type="family name" value="Carbohydrate-Binding Module Family 61"/>
</dbReference>
<dbReference type="GO" id="GO:0015926">
    <property type="term" value="F:glucosidase activity"/>
    <property type="evidence" value="ECO:0007669"/>
    <property type="project" value="InterPro"/>
</dbReference>
<dbReference type="HOGENOM" id="CLU_011259_1_2_11"/>
<sequence length="557" mass="59798">MTFSNDAIRQPTRRTVVLGTAGLVAAGFGLGAIGPAEQARAAGDELIMGGDLGMLAEVEERGGVFSDGGIVTDPVALMAASGMNLARLRLWVDPYTAAGEAYGGGTNDLVATIAMARRAKAHGMRILLDIHLSDWWADPGTQTKPKAWRSLSYADLVDTVHDYTEDVIGQMRSAGVLPDMVQMGNETTAGILWDDGKVGAGNPDFSQLAELLRSGIDGVRGALGPGEGVEVILHLDHGGDNALYRWWFDGIVAENVDFDVIGLSYYPFWHGTMGELADNLNDISGRYGKDVLIVETAYAWTLEDGDGLGNSFYTAEEEDGGYPATVAGQTAFLRDLRDIVLAVPDGRGRGLVWWEPTWLPVDGAHWGSEAGKADNDDPGTLSNPWDNQTLFDWDGEALSTLSVFGELPRENHVVNGGFEADGYTNSPSGWGVWAEDPNDLDAIFTQDPAVVGSYKLTHWKATAHTVSTFQIIEGLSHGTHQVSAWVLNSGGQEAAYMYVKGHGAPEARADLPVSSSSWIRVALEVSVTTGQLELGFYSEAAADQWINVDDVRVVETY</sequence>
<evidence type="ECO:0000256" key="3">
    <source>
        <dbReference type="ARBA" id="ARBA00023295"/>
    </source>
</evidence>
<accession>C7MGU2</accession>
<dbReference type="Proteomes" id="UP000001919">
    <property type="component" value="Chromosome"/>
</dbReference>
<comment type="similarity">
    <text evidence="1 4">Belongs to the glycosyl hydrolase 53 family.</text>
</comment>
<dbReference type="InterPro" id="IPR011683">
    <property type="entry name" value="Glyco_hydro_53"/>
</dbReference>
<dbReference type="Gene3D" id="2.60.120.260">
    <property type="entry name" value="Galactose-binding domain-like"/>
    <property type="match status" value="1"/>
</dbReference>
<evidence type="ECO:0000256" key="4">
    <source>
        <dbReference type="RuleBase" id="RU361192"/>
    </source>
</evidence>
<dbReference type="GO" id="GO:0031218">
    <property type="term" value="F:arabinogalactan endo-1,4-beta-galactosidase activity"/>
    <property type="evidence" value="ECO:0007669"/>
    <property type="project" value="UniProtKB-EC"/>
</dbReference>
<dbReference type="GO" id="GO:0045490">
    <property type="term" value="P:pectin catabolic process"/>
    <property type="evidence" value="ECO:0007669"/>
    <property type="project" value="TreeGrafter"/>
</dbReference>
<dbReference type="PATRIC" id="fig|446465.5.peg.406"/>
<dbReference type="SUPFAM" id="SSF51445">
    <property type="entry name" value="(Trans)glycosidases"/>
    <property type="match status" value="1"/>
</dbReference>
<dbReference type="PANTHER" id="PTHR34983:SF2">
    <property type="entry name" value="ENDO-BETA-1,4-GALACTANASE"/>
    <property type="match status" value="1"/>
</dbReference>
<dbReference type="InterPro" id="IPR017853">
    <property type="entry name" value="GH"/>
</dbReference>
<dbReference type="eggNOG" id="COG3867">
    <property type="taxonomic scope" value="Bacteria"/>
</dbReference>
<evidence type="ECO:0000256" key="1">
    <source>
        <dbReference type="ARBA" id="ARBA00010687"/>
    </source>
</evidence>
<protein>
    <recommendedName>
        <fullName evidence="4">Arabinogalactan endo-beta-1,4-galactanase</fullName>
        <ecNumber evidence="4">3.2.1.89</ecNumber>
    </recommendedName>
</protein>
<name>C7MGU2_BRAFD</name>
<dbReference type="STRING" id="446465.Bfae_04100"/>
<keyword evidence="3 4" id="KW-0326">Glycosidase</keyword>
<comment type="catalytic activity">
    <reaction evidence="4">
        <text>The enzyme specifically hydrolyzes (1-&gt;4)-beta-D-galactosidic linkages in type I arabinogalactans.</text>
        <dbReference type="EC" id="3.2.1.89"/>
    </reaction>
</comment>
<dbReference type="PANTHER" id="PTHR34983">
    <property type="entry name" value="ARABINOGALACTAN ENDO-BETA-1,4-GALACTANASE A"/>
    <property type="match status" value="1"/>
</dbReference>
<dbReference type="PROSITE" id="PS51318">
    <property type="entry name" value="TAT"/>
    <property type="match status" value="1"/>
</dbReference>
<keyword evidence="2 4" id="KW-0378">Hydrolase</keyword>
<dbReference type="KEGG" id="bfa:Bfae_04100"/>
<evidence type="ECO:0000313" key="5">
    <source>
        <dbReference type="EMBL" id="ACU84283.1"/>
    </source>
</evidence>
<gene>
    <name evidence="5" type="ordered locus">Bfae_04100</name>
</gene>
<dbReference type="EC" id="3.2.1.89" evidence="4"/>
<organism evidence="5 6">
    <name type="scientific">Brachybacterium faecium (strain ATCC 43885 / DSM 4810 / JCM 11609 / LMG 19847 / NBRC 14762 / NCIMB 9860 / 6-10)</name>
    <dbReference type="NCBI Taxonomy" id="446465"/>
    <lineage>
        <taxon>Bacteria</taxon>
        <taxon>Bacillati</taxon>
        <taxon>Actinomycetota</taxon>
        <taxon>Actinomycetes</taxon>
        <taxon>Micrococcales</taxon>
        <taxon>Dermabacteraceae</taxon>
        <taxon>Brachybacterium</taxon>
    </lineage>
</organism>
<keyword evidence="6" id="KW-1185">Reference proteome</keyword>
<dbReference type="Gene3D" id="3.20.20.80">
    <property type="entry name" value="Glycosidases"/>
    <property type="match status" value="1"/>
</dbReference>
<proteinExistence type="inferred from homology"/>
<dbReference type="InterPro" id="IPR006311">
    <property type="entry name" value="TAT_signal"/>
</dbReference>
<dbReference type="EMBL" id="CP001643">
    <property type="protein sequence ID" value="ACU84283.1"/>
    <property type="molecule type" value="Genomic_DNA"/>
</dbReference>
<evidence type="ECO:0000256" key="2">
    <source>
        <dbReference type="ARBA" id="ARBA00022801"/>
    </source>
</evidence>
<reference evidence="5 6" key="1">
    <citation type="journal article" date="2009" name="Stand. Genomic Sci.">
        <title>Complete genome sequence of Brachybacterium faecium type strain (Schefferle 6-10).</title>
        <authorList>
            <person name="Lapidus A."/>
            <person name="Pukall R."/>
            <person name="Labuttii K."/>
            <person name="Copeland A."/>
            <person name="Del Rio T.G."/>
            <person name="Nolan M."/>
            <person name="Chen F."/>
            <person name="Lucas S."/>
            <person name="Tice H."/>
            <person name="Cheng J.F."/>
            <person name="Bruce D."/>
            <person name="Goodwin L."/>
            <person name="Pitluck S."/>
            <person name="Rohde M."/>
            <person name="Goker M."/>
            <person name="Pati A."/>
            <person name="Ivanova N."/>
            <person name="Mavrommatis K."/>
            <person name="Chen A."/>
            <person name="Palaniappan K."/>
            <person name="D'haeseleer P."/>
            <person name="Chain P."/>
            <person name="Bristow J."/>
            <person name="Eisen J.A."/>
            <person name="Markowitz V."/>
            <person name="Hugenholtz P."/>
            <person name="Kyrpides N.C."/>
            <person name="Klenk H.P."/>
        </authorList>
    </citation>
    <scope>NUCLEOTIDE SEQUENCE [LARGE SCALE GENOMIC DNA]</scope>
    <source>
        <strain evidence="6">ATCC 43885 / DSM 4810 / JCM 11609 / LMG 19847 / NBRC 14762 / NCIMB 9860 / 6-10</strain>
    </source>
</reference>
<dbReference type="OrthoDB" id="3981930at2"/>
<dbReference type="Pfam" id="PF07745">
    <property type="entry name" value="Glyco_hydro_53"/>
    <property type="match status" value="1"/>
</dbReference>
<dbReference type="AlphaFoldDB" id="C7MGU2"/>
<dbReference type="CAZy" id="GH53">
    <property type="family name" value="Glycoside Hydrolase Family 53"/>
</dbReference>
<evidence type="ECO:0000313" key="6">
    <source>
        <dbReference type="Proteomes" id="UP000001919"/>
    </source>
</evidence>